<feature type="transmembrane region" description="Helical" evidence="2">
    <location>
        <begin position="32"/>
        <end position="50"/>
    </location>
</feature>
<evidence type="ECO:0000256" key="1">
    <source>
        <dbReference type="SAM" id="MobiDB-lite"/>
    </source>
</evidence>
<dbReference type="KEGG" id="sacz:AOT14_26430"/>
<sequence length="292" mass="31144">MQGAQQPDGPLPPRRPRTATAAASRRGGGLTLTRLVLAAIALLLLAWFIGKRPPAVDPPATAATPDAPDAPDAAAVAAPRAQAQVVRGEKSTTLAEIGEARMTLHDQGTALRVEGGVGRTFASELARWLDAAPSVRRIDITSGGGYAITGLEAARIVRRNNLTVRVHGYCASICVALWAAAAQRQMEPDAVIGLHQRNAQCDALPSPEREECHYQDQFATEHDSSYRAWLQAAGFNQHLLDLQARTASEDIAVLSAPLLWDNGVEFSVVDRDGTRLGRAEVERSLAARSAGR</sequence>
<keyword evidence="4" id="KW-1185">Reference proteome</keyword>
<dbReference type="Gene3D" id="3.90.226.10">
    <property type="entry name" value="2-enoyl-CoA Hydratase, Chain A, domain 1"/>
    <property type="match status" value="1"/>
</dbReference>
<dbReference type="EMBL" id="CP012900">
    <property type="protein sequence ID" value="ALJ29003.1"/>
    <property type="molecule type" value="Genomic_DNA"/>
</dbReference>
<protein>
    <recommendedName>
        <fullName evidence="5">ATP-dependent Clp protease proteolytic subunit</fullName>
    </recommendedName>
</protein>
<dbReference type="Proteomes" id="UP000061010">
    <property type="component" value="Chromosome"/>
</dbReference>
<gene>
    <name evidence="3" type="ORF">AOT14_26430</name>
</gene>
<reference evidence="3 4" key="1">
    <citation type="journal article" date="2015" name="Genome Announc.">
        <title>Complete Genome Sequencing of Stenotrophomonas acidaminiphila ZAC14D2_NAIMI4_2, a Multidrug-Resistant Strain Isolated from Sediments of a Polluted River in Mexico, Uncovers New Antibiotic Resistance Genes and a Novel Class-II Lasso Peptide Biosynthesis Gene Cluster.</title>
        <authorList>
            <person name="Vinuesa P."/>
            <person name="Ochoa-Sanchez L.E."/>
        </authorList>
    </citation>
    <scope>NUCLEOTIDE SEQUENCE [LARGE SCALE GENOMIC DNA]</scope>
    <source>
        <strain evidence="3 4">ZAC14D2_NAIMI4_2</strain>
    </source>
</reference>
<evidence type="ECO:0000313" key="3">
    <source>
        <dbReference type="EMBL" id="ALJ29003.1"/>
    </source>
</evidence>
<dbReference type="PATRIC" id="fig|128780.6.peg.2669"/>
<dbReference type="SUPFAM" id="SSF52096">
    <property type="entry name" value="ClpP/crotonase"/>
    <property type="match status" value="1"/>
</dbReference>
<evidence type="ECO:0008006" key="5">
    <source>
        <dbReference type="Google" id="ProtNLM"/>
    </source>
</evidence>
<accession>A0A0S1B217</accession>
<proteinExistence type="predicted"/>
<dbReference type="AlphaFoldDB" id="A0A0S1B217"/>
<organism evidence="3 4">
    <name type="scientific">Stenotrophomonas acidaminiphila</name>
    <dbReference type="NCBI Taxonomy" id="128780"/>
    <lineage>
        <taxon>Bacteria</taxon>
        <taxon>Pseudomonadati</taxon>
        <taxon>Pseudomonadota</taxon>
        <taxon>Gammaproteobacteria</taxon>
        <taxon>Lysobacterales</taxon>
        <taxon>Lysobacteraceae</taxon>
        <taxon>Stenotrophomonas</taxon>
    </lineage>
</organism>
<evidence type="ECO:0000313" key="4">
    <source>
        <dbReference type="Proteomes" id="UP000061010"/>
    </source>
</evidence>
<keyword evidence="2" id="KW-0812">Transmembrane</keyword>
<dbReference type="InterPro" id="IPR029045">
    <property type="entry name" value="ClpP/crotonase-like_dom_sf"/>
</dbReference>
<keyword evidence="2" id="KW-0472">Membrane</keyword>
<feature type="region of interest" description="Disordered" evidence="1">
    <location>
        <begin position="1"/>
        <end position="25"/>
    </location>
</feature>
<evidence type="ECO:0000256" key="2">
    <source>
        <dbReference type="SAM" id="Phobius"/>
    </source>
</evidence>
<name>A0A0S1B217_9GAMM</name>
<keyword evidence="2" id="KW-1133">Transmembrane helix</keyword>